<dbReference type="OrthoDB" id="9808843at2"/>
<sequence length="263" mass="29060">MVFISERDFAAASETAEQLRLRAQTPKSLEQAMLAQLPGLLCADMAASVNLHMASLGVEAFSRAPSGDMISHERELSDLLRQHPILRQYTTTSHLSPHTVSDFIDIAAWTSTGIYHEVYRPLGTRFQLVIPLDVSARDGYVRLLSLTRARTDFTVRETDLARVLHGQIVALSQSAQRSTSPQAVASALDAQILSRLTNREQAVLALMAQGRSNMSIGSALSLDERTIEAYIRHIFQKLDLEPQPQDHRRVLAVLLHLGSTPAT</sequence>
<dbReference type="InterPro" id="IPR036388">
    <property type="entry name" value="WH-like_DNA-bd_sf"/>
</dbReference>
<dbReference type="SMART" id="SM00421">
    <property type="entry name" value="HTH_LUXR"/>
    <property type="match status" value="1"/>
</dbReference>
<dbReference type="InterPro" id="IPR016032">
    <property type="entry name" value="Sig_transdc_resp-reg_C-effctor"/>
</dbReference>
<dbReference type="PANTHER" id="PTHR44688:SF16">
    <property type="entry name" value="DNA-BINDING TRANSCRIPTIONAL ACTIVATOR DEVR_DOSR"/>
    <property type="match status" value="1"/>
</dbReference>
<keyword evidence="1" id="KW-0805">Transcription regulation</keyword>
<name>A0A2V5LEI0_9MICC</name>
<dbReference type="CDD" id="cd06170">
    <property type="entry name" value="LuxR_C_like"/>
    <property type="match status" value="1"/>
</dbReference>
<dbReference type="PROSITE" id="PS50043">
    <property type="entry name" value="HTH_LUXR_2"/>
    <property type="match status" value="1"/>
</dbReference>
<dbReference type="InterPro" id="IPR000792">
    <property type="entry name" value="Tscrpt_reg_LuxR_C"/>
</dbReference>
<evidence type="ECO:0000256" key="3">
    <source>
        <dbReference type="ARBA" id="ARBA00023163"/>
    </source>
</evidence>
<dbReference type="PROSITE" id="PS00622">
    <property type="entry name" value="HTH_LUXR_1"/>
    <property type="match status" value="1"/>
</dbReference>
<evidence type="ECO:0000313" key="6">
    <source>
        <dbReference type="Proteomes" id="UP000247832"/>
    </source>
</evidence>
<keyword evidence="2" id="KW-0238">DNA-binding</keyword>
<feature type="domain" description="HTH luxR-type" evidence="4">
    <location>
        <begin position="189"/>
        <end position="260"/>
    </location>
</feature>
<accession>A0A2V5LEI0</accession>
<dbReference type="Gene3D" id="1.10.10.10">
    <property type="entry name" value="Winged helix-like DNA-binding domain superfamily/Winged helix DNA-binding domain"/>
    <property type="match status" value="1"/>
</dbReference>
<reference evidence="5 6" key="1">
    <citation type="submission" date="2018-05" db="EMBL/GenBank/DDBJ databases">
        <title>Genetic diversity of glacier-inhabiting Cryobacterium bacteria in China and description of Cryobacterium mengkeensis sp. nov. and Arthrobacter glacialis sp. nov.</title>
        <authorList>
            <person name="Liu Q."/>
            <person name="Xin Y.-H."/>
        </authorList>
    </citation>
    <scope>NUCLEOTIDE SEQUENCE [LARGE SCALE GENOMIC DNA]</scope>
    <source>
        <strain evidence="5 6">LI2</strain>
    </source>
</reference>
<evidence type="ECO:0000313" key="5">
    <source>
        <dbReference type="EMBL" id="PYI64680.1"/>
    </source>
</evidence>
<dbReference type="AlphaFoldDB" id="A0A2V5LEI0"/>
<dbReference type="EMBL" id="QJVD01000043">
    <property type="protein sequence ID" value="PYI64680.1"/>
    <property type="molecule type" value="Genomic_DNA"/>
</dbReference>
<keyword evidence="3" id="KW-0804">Transcription</keyword>
<dbReference type="GO" id="GO:0006355">
    <property type="term" value="P:regulation of DNA-templated transcription"/>
    <property type="evidence" value="ECO:0007669"/>
    <property type="project" value="InterPro"/>
</dbReference>
<dbReference type="Pfam" id="PF00196">
    <property type="entry name" value="GerE"/>
    <property type="match status" value="1"/>
</dbReference>
<keyword evidence="6" id="KW-1185">Reference proteome</keyword>
<comment type="caution">
    <text evidence="5">The sequence shown here is derived from an EMBL/GenBank/DDBJ whole genome shotgun (WGS) entry which is preliminary data.</text>
</comment>
<dbReference type="PRINTS" id="PR00038">
    <property type="entry name" value="HTHLUXR"/>
</dbReference>
<organism evidence="5 6">
    <name type="scientific">Arthrobacter livingstonensis</name>
    <dbReference type="NCBI Taxonomy" id="670078"/>
    <lineage>
        <taxon>Bacteria</taxon>
        <taxon>Bacillati</taxon>
        <taxon>Actinomycetota</taxon>
        <taxon>Actinomycetes</taxon>
        <taxon>Micrococcales</taxon>
        <taxon>Micrococcaceae</taxon>
        <taxon>Arthrobacter</taxon>
    </lineage>
</organism>
<proteinExistence type="predicted"/>
<dbReference type="Proteomes" id="UP000247832">
    <property type="component" value="Unassembled WGS sequence"/>
</dbReference>
<gene>
    <name evidence="5" type="ORF">CVV68_21310</name>
</gene>
<dbReference type="SUPFAM" id="SSF46894">
    <property type="entry name" value="C-terminal effector domain of the bipartite response regulators"/>
    <property type="match status" value="1"/>
</dbReference>
<dbReference type="GO" id="GO:0003677">
    <property type="term" value="F:DNA binding"/>
    <property type="evidence" value="ECO:0007669"/>
    <property type="project" value="UniProtKB-KW"/>
</dbReference>
<evidence type="ECO:0000259" key="4">
    <source>
        <dbReference type="PROSITE" id="PS50043"/>
    </source>
</evidence>
<dbReference type="PANTHER" id="PTHR44688">
    <property type="entry name" value="DNA-BINDING TRANSCRIPTIONAL ACTIVATOR DEVR_DOSR"/>
    <property type="match status" value="1"/>
</dbReference>
<evidence type="ECO:0000256" key="1">
    <source>
        <dbReference type="ARBA" id="ARBA00023015"/>
    </source>
</evidence>
<evidence type="ECO:0000256" key="2">
    <source>
        <dbReference type="ARBA" id="ARBA00023125"/>
    </source>
</evidence>
<protein>
    <recommendedName>
        <fullName evidence="4">HTH luxR-type domain-containing protein</fullName>
    </recommendedName>
</protein>